<feature type="domain" description="Mce/MlaD" evidence="9">
    <location>
        <begin position="80"/>
        <end position="171"/>
    </location>
</feature>
<comment type="caution">
    <text evidence="10">The sequence shown here is derived from an EMBL/GenBank/DDBJ whole genome shotgun (WGS) entry which is preliminary data.</text>
</comment>
<dbReference type="PANTHER" id="PTHR30462">
    <property type="entry name" value="INTERMEMBRANE TRANSPORT PROTEIN PQIB-RELATED"/>
    <property type="match status" value="1"/>
</dbReference>
<evidence type="ECO:0000256" key="3">
    <source>
        <dbReference type="ARBA" id="ARBA00022519"/>
    </source>
</evidence>
<keyword evidence="11" id="KW-1185">Reference proteome</keyword>
<dbReference type="EMBL" id="JBHLXE010000016">
    <property type="protein sequence ID" value="MFC0178805.1"/>
    <property type="molecule type" value="Genomic_DNA"/>
</dbReference>
<feature type="domain" description="Mce/MlaD" evidence="9">
    <location>
        <begin position="195"/>
        <end position="255"/>
    </location>
</feature>
<feature type="transmembrane region" description="Helical" evidence="8">
    <location>
        <begin position="53"/>
        <end position="73"/>
    </location>
</feature>
<evidence type="ECO:0000313" key="10">
    <source>
        <dbReference type="EMBL" id="MFC0178805.1"/>
    </source>
</evidence>
<evidence type="ECO:0000256" key="4">
    <source>
        <dbReference type="ARBA" id="ARBA00022692"/>
    </source>
</evidence>
<comment type="subcellular location">
    <subcellularLocation>
        <location evidence="1">Cell inner membrane</location>
    </subcellularLocation>
</comment>
<evidence type="ECO:0000256" key="5">
    <source>
        <dbReference type="ARBA" id="ARBA00022989"/>
    </source>
</evidence>
<feature type="compositionally biased region" description="Polar residues" evidence="7">
    <location>
        <begin position="1"/>
        <end position="18"/>
    </location>
</feature>
<keyword evidence="3" id="KW-0997">Cell inner membrane</keyword>
<dbReference type="PANTHER" id="PTHR30462:SF2">
    <property type="entry name" value="INTERMEMBRANE TRANSPORT PROTEIN PQIB"/>
    <property type="match status" value="1"/>
</dbReference>
<dbReference type="Pfam" id="PF02470">
    <property type="entry name" value="MlaD"/>
    <property type="match status" value="3"/>
</dbReference>
<dbReference type="RefSeq" id="WP_385875778.1">
    <property type="nucleotide sequence ID" value="NZ_JBHLXE010000016.1"/>
</dbReference>
<evidence type="ECO:0000256" key="2">
    <source>
        <dbReference type="ARBA" id="ARBA00022475"/>
    </source>
</evidence>
<protein>
    <submittedName>
        <fullName evidence="10">Intermembrane transport protein PqiB</fullName>
    </submittedName>
</protein>
<dbReference type="NCBIfam" id="NF008070">
    <property type="entry name" value="PRK10807.1"/>
    <property type="match status" value="1"/>
</dbReference>
<dbReference type="Proteomes" id="UP001589758">
    <property type="component" value="Unassembled WGS sequence"/>
</dbReference>
<evidence type="ECO:0000313" key="11">
    <source>
        <dbReference type="Proteomes" id="UP001589758"/>
    </source>
</evidence>
<keyword evidence="4 8" id="KW-0812">Transmembrane</keyword>
<evidence type="ECO:0000256" key="8">
    <source>
        <dbReference type="SAM" id="Phobius"/>
    </source>
</evidence>
<feature type="region of interest" description="Disordered" evidence="7">
    <location>
        <begin position="1"/>
        <end position="34"/>
    </location>
</feature>
<name>A0ABV6C763_9GAMM</name>
<evidence type="ECO:0000256" key="7">
    <source>
        <dbReference type="SAM" id="MobiDB-lite"/>
    </source>
</evidence>
<evidence type="ECO:0000259" key="9">
    <source>
        <dbReference type="Pfam" id="PF02470"/>
    </source>
</evidence>
<feature type="compositionally biased region" description="Basic and acidic residues" evidence="7">
    <location>
        <begin position="23"/>
        <end position="33"/>
    </location>
</feature>
<keyword evidence="5 8" id="KW-1133">Transmembrane helix</keyword>
<organism evidence="10 11">
    <name type="scientific">Thorsellia kenyensis</name>
    <dbReference type="NCBI Taxonomy" id="1549888"/>
    <lineage>
        <taxon>Bacteria</taxon>
        <taxon>Pseudomonadati</taxon>
        <taxon>Pseudomonadota</taxon>
        <taxon>Gammaproteobacteria</taxon>
        <taxon>Enterobacterales</taxon>
        <taxon>Thorselliaceae</taxon>
        <taxon>Thorsellia</taxon>
    </lineage>
</organism>
<feature type="domain" description="Mce/MlaD" evidence="9">
    <location>
        <begin position="330"/>
        <end position="426"/>
    </location>
</feature>
<evidence type="ECO:0000256" key="1">
    <source>
        <dbReference type="ARBA" id="ARBA00004533"/>
    </source>
</evidence>
<evidence type="ECO:0000256" key="6">
    <source>
        <dbReference type="ARBA" id="ARBA00023136"/>
    </source>
</evidence>
<gene>
    <name evidence="10" type="primary">pqiB</name>
    <name evidence="10" type="ORF">ACFFIT_01620</name>
</gene>
<keyword evidence="2" id="KW-1003">Cell membrane</keyword>
<reference evidence="10 11" key="1">
    <citation type="submission" date="2024-09" db="EMBL/GenBank/DDBJ databases">
        <authorList>
            <person name="Sun Q."/>
            <person name="Mori K."/>
        </authorList>
    </citation>
    <scope>NUCLEOTIDE SEQUENCE [LARGE SCALE GENOMIC DNA]</scope>
    <source>
        <strain evidence="10 11">CCM 8545</strain>
    </source>
</reference>
<keyword evidence="6 8" id="KW-0472">Membrane</keyword>
<dbReference type="InterPro" id="IPR003399">
    <property type="entry name" value="Mce/MlaD"/>
</dbReference>
<accession>A0ABV6C763</accession>
<sequence>MTKQTDSMSKQVETNKNAGSEHPPVKEHYKDSLEGSENNSEGFLAEVKAVKRFWSPVWIVPILCVFIGLWIIYEHYSSLGPQVTLTTSTAEGIEAGKTRIKTRNVDVGIVESVELSDDFSQVILTARLSDGKEDFLRTDSAFWVVRPQIDKSGISGLGTILSGPYIELLPGVSKESNNTFALLDAPPIAAPDAKGLRIFLESDEYGQLAAGDPVLFRGYQVGTVETSAFNHETKKMKYQLFINSPLDNLITENVRFWKDSGVNVDVSAQGIRFEMSSLATLFSGGVSFDVPKGWSAGQKVANNTSFRLFNNRTNILEREFKEFDPYVILVSESIRGLEPGAPVEFRGIRLGTVIEAPMNINDEQIVKNDNLVIPILIHIEPARFTELLGEQFNVVEQYEKGNIKGLRASLKAANLLTGAVFIDLDFYPDDILVQEKQTFANYRVLPTVSGGIAQIQQKVMLTLDKINKLPVENFIQEATGTLETSKETLVALNDTLHSVNQLLSNQSTQELPAVMKTTLHELNTTLEGLQPGSQGYSSSVQTLQRLEQTLRELQPLLQTLNQKSNALIFEAPATVDPVPKAAKP</sequence>
<dbReference type="InterPro" id="IPR051800">
    <property type="entry name" value="PqiA-PqiB_transport"/>
</dbReference>
<proteinExistence type="predicted"/>